<dbReference type="InterPro" id="IPR023346">
    <property type="entry name" value="Lysozyme-like_dom_sf"/>
</dbReference>
<dbReference type="SUPFAM" id="SSF53955">
    <property type="entry name" value="Lysozyme-like"/>
    <property type="match status" value="1"/>
</dbReference>
<comment type="similarity">
    <text evidence="1">Belongs to the virb1 family.</text>
</comment>
<accession>A0ABQ0QE62</accession>
<dbReference type="Gene3D" id="1.10.530.10">
    <property type="match status" value="1"/>
</dbReference>
<evidence type="ECO:0000313" key="4">
    <source>
        <dbReference type="EMBL" id="GBR15284.1"/>
    </source>
</evidence>
<dbReference type="InterPro" id="IPR008258">
    <property type="entry name" value="Transglycosylase_SLT_dom_1"/>
</dbReference>
<feature type="compositionally biased region" description="Low complexity" evidence="2">
    <location>
        <begin position="220"/>
        <end position="231"/>
    </location>
</feature>
<dbReference type="Pfam" id="PF01464">
    <property type="entry name" value="SLT"/>
    <property type="match status" value="1"/>
</dbReference>
<name>A0ABQ0QE62_9PROT</name>
<evidence type="ECO:0000313" key="5">
    <source>
        <dbReference type="Proteomes" id="UP001061070"/>
    </source>
</evidence>
<feature type="domain" description="Transglycosylase SLT" evidence="3">
    <location>
        <begin position="89"/>
        <end position="160"/>
    </location>
</feature>
<evidence type="ECO:0000256" key="1">
    <source>
        <dbReference type="ARBA" id="ARBA00009387"/>
    </source>
</evidence>
<proteinExistence type="inferred from homology"/>
<organism evidence="4 5">
    <name type="scientific">Gluconobacter frateurii NRIC 0228</name>
    <dbReference type="NCBI Taxonomy" id="1307946"/>
    <lineage>
        <taxon>Bacteria</taxon>
        <taxon>Pseudomonadati</taxon>
        <taxon>Pseudomonadota</taxon>
        <taxon>Alphaproteobacteria</taxon>
        <taxon>Acetobacterales</taxon>
        <taxon>Acetobacteraceae</taxon>
        <taxon>Gluconobacter</taxon>
    </lineage>
</organism>
<keyword evidence="5" id="KW-1185">Reference proteome</keyword>
<dbReference type="EMBL" id="BAQW01000013">
    <property type="protein sequence ID" value="GBR15284.1"/>
    <property type="molecule type" value="Genomic_DNA"/>
</dbReference>
<dbReference type="Proteomes" id="UP001061070">
    <property type="component" value="Unassembled WGS sequence"/>
</dbReference>
<evidence type="ECO:0000256" key="2">
    <source>
        <dbReference type="SAM" id="MobiDB-lite"/>
    </source>
</evidence>
<comment type="caution">
    <text evidence="4">The sequence shown here is derived from an EMBL/GenBank/DDBJ whole genome shotgun (WGS) entry which is preliminary data.</text>
</comment>
<feature type="compositionally biased region" description="Polar residues" evidence="2">
    <location>
        <begin position="209"/>
        <end position="218"/>
    </location>
</feature>
<evidence type="ECO:0000259" key="3">
    <source>
        <dbReference type="Pfam" id="PF01464"/>
    </source>
</evidence>
<dbReference type="RefSeq" id="WP_099182679.1">
    <property type="nucleotide sequence ID" value="NZ_BAQW01000013.1"/>
</dbReference>
<sequence>MTGKYLFLLFYIVLGLPGFGYANDWDATGSVCHEAVAVAEREADIPSGLLGAISHVESGRRDPLSGGVVAWPWTVNAAGRGYFYGSKAEAISAVEDFRRSGIVSIDVGCMQINLHHHADAFSSLEEAFDPLSNARYGATFLKNLFGQLHGWPAATAAYHSLTPALGAEYEHHVMAVWNGKPDTYRPPDFLPQIVMTGSGPKVVMPEQAWPSSSQNQDIYSRAASASQKSQSGNVARVIYGPPPRVIRRAVNSGSSVSGAGRGRDLMSYRSTPVRLAWRQN</sequence>
<reference evidence="4" key="1">
    <citation type="submission" date="2013-04" db="EMBL/GenBank/DDBJ databases">
        <title>The genome sequencing project of 58 acetic acid bacteria.</title>
        <authorList>
            <person name="Okamoto-Kainuma A."/>
            <person name="Ishikawa M."/>
            <person name="Umino S."/>
            <person name="Koizumi Y."/>
            <person name="Shiwa Y."/>
            <person name="Yoshikawa H."/>
            <person name="Matsutani M."/>
            <person name="Matsushita K."/>
        </authorList>
    </citation>
    <scope>NUCLEOTIDE SEQUENCE</scope>
    <source>
        <strain evidence="4">NRIC 0228</strain>
    </source>
</reference>
<feature type="region of interest" description="Disordered" evidence="2">
    <location>
        <begin position="206"/>
        <end position="236"/>
    </location>
</feature>
<gene>
    <name evidence="4" type="ORF">AA0228_2472</name>
</gene>
<protein>
    <recommendedName>
        <fullName evidence="3">Transglycosylase SLT domain-containing protein</fullName>
    </recommendedName>
</protein>